<proteinExistence type="predicted"/>
<keyword evidence="1" id="KW-1133">Transmembrane helix</keyword>
<reference evidence="2" key="1">
    <citation type="submission" date="2022-06" db="EMBL/GenBank/DDBJ databases">
        <title>Amycolatopsis iheyaensis sp. nov., a new species of the genus Amycolatopsis isolated from soil in Iheya island, Japan.</title>
        <authorList>
            <person name="Ngamcharungchit C."/>
            <person name="Kanto H."/>
            <person name="Take A."/>
            <person name="Intra B."/>
            <person name="Matsumoto A."/>
            <person name="Panbangred W."/>
            <person name="Inahashi Y."/>
        </authorList>
    </citation>
    <scope>NUCLEOTIDE SEQUENCE</scope>
    <source>
        <strain evidence="2">OK19-0408</strain>
    </source>
</reference>
<keyword evidence="1" id="KW-0472">Membrane</keyword>
<dbReference type="Proteomes" id="UP001144096">
    <property type="component" value="Unassembled WGS sequence"/>
</dbReference>
<organism evidence="2 3">
    <name type="scientific">Amycolatopsis iheyensis</name>
    <dbReference type="NCBI Taxonomy" id="2945988"/>
    <lineage>
        <taxon>Bacteria</taxon>
        <taxon>Bacillati</taxon>
        <taxon>Actinomycetota</taxon>
        <taxon>Actinomycetes</taxon>
        <taxon>Pseudonocardiales</taxon>
        <taxon>Pseudonocardiaceae</taxon>
        <taxon>Amycolatopsis</taxon>
    </lineage>
</organism>
<gene>
    <name evidence="2" type="ORF">M8542_36415</name>
</gene>
<keyword evidence="1" id="KW-0812">Transmembrane</keyword>
<feature type="transmembrane region" description="Helical" evidence="1">
    <location>
        <begin position="71"/>
        <end position="91"/>
    </location>
</feature>
<evidence type="ECO:0000313" key="3">
    <source>
        <dbReference type="Proteomes" id="UP001144096"/>
    </source>
</evidence>
<comment type="caution">
    <text evidence="2">The sequence shown here is derived from an EMBL/GenBank/DDBJ whole genome shotgun (WGS) entry which is preliminary data.</text>
</comment>
<evidence type="ECO:0000256" key="1">
    <source>
        <dbReference type="SAM" id="Phobius"/>
    </source>
</evidence>
<protein>
    <submittedName>
        <fullName evidence="2">Uncharacterized protein</fullName>
    </submittedName>
</protein>
<evidence type="ECO:0000313" key="2">
    <source>
        <dbReference type="EMBL" id="MCR6488329.1"/>
    </source>
</evidence>
<keyword evidence="3" id="KW-1185">Reference proteome</keyword>
<dbReference type="EMBL" id="JAMXQV010000024">
    <property type="protein sequence ID" value="MCR6488329.1"/>
    <property type="molecule type" value="Genomic_DNA"/>
</dbReference>
<dbReference type="AlphaFoldDB" id="A0A9X2NKP2"/>
<accession>A0A9X2NKP2</accession>
<name>A0A9X2NKP2_9PSEU</name>
<dbReference type="RefSeq" id="WP_257924889.1">
    <property type="nucleotide sequence ID" value="NZ_JAMXQV010000024.1"/>
</dbReference>
<sequence>MISSLARFGGVVVVGPVETATAGDVVAAYEHAAFPAPAIGAQLYRHPTTPPRQTAPIKAVFLEVDRLGCRVLACAVALIVVFAVGSSAPAVP</sequence>